<feature type="short sequence motif" description="'HIGH' region" evidence="10">
    <location>
        <begin position="49"/>
        <end position="59"/>
    </location>
</feature>
<dbReference type="GO" id="GO:0006428">
    <property type="term" value="P:isoleucyl-tRNA aminoacylation"/>
    <property type="evidence" value="ECO:0007669"/>
    <property type="project" value="UniProtKB-UniRule"/>
</dbReference>
<dbReference type="NCBIfam" id="TIGR00392">
    <property type="entry name" value="ileS"/>
    <property type="match status" value="1"/>
</dbReference>
<evidence type="ECO:0000256" key="5">
    <source>
        <dbReference type="ARBA" id="ARBA00022833"/>
    </source>
</evidence>
<comment type="similarity">
    <text evidence="10">Belongs to the class-I aminoacyl-tRNA synthetase family. IleS type 2 subfamily.</text>
</comment>
<dbReference type="STRING" id="523846.Mfer_1117"/>
<evidence type="ECO:0000259" key="12">
    <source>
        <dbReference type="Pfam" id="PF08264"/>
    </source>
</evidence>
<dbReference type="SUPFAM" id="SSF47323">
    <property type="entry name" value="Anticodon-binding domain of a subclass of class I aminoacyl-tRNA synthetases"/>
    <property type="match status" value="2"/>
</dbReference>
<accession>E3GWE5</accession>
<evidence type="ECO:0000256" key="9">
    <source>
        <dbReference type="ARBA" id="ARBA00048359"/>
    </source>
</evidence>
<feature type="binding site" evidence="10">
    <location>
        <position position="592"/>
    </location>
    <ligand>
        <name>ATP</name>
        <dbReference type="ChEBI" id="CHEBI:30616"/>
    </ligand>
</feature>
<dbReference type="GO" id="GO:0005737">
    <property type="term" value="C:cytoplasm"/>
    <property type="evidence" value="ECO:0007669"/>
    <property type="project" value="UniProtKB-SubCell"/>
</dbReference>
<keyword evidence="1 10" id="KW-0963">Cytoplasm</keyword>
<dbReference type="Proteomes" id="UP000002315">
    <property type="component" value="Chromosome"/>
</dbReference>
<dbReference type="Pfam" id="PF00133">
    <property type="entry name" value="tRNA-synt_1"/>
    <property type="match status" value="1"/>
</dbReference>
<evidence type="ECO:0000259" key="11">
    <source>
        <dbReference type="Pfam" id="PF00133"/>
    </source>
</evidence>
<dbReference type="FunFam" id="1.10.730.10:FF:000033">
    <property type="entry name" value="Valine--tRNA ligase"/>
    <property type="match status" value="1"/>
</dbReference>
<comment type="catalytic activity">
    <reaction evidence="9 10">
        <text>tRNA(Ile) + L-isoleucine + ATP = L-isoleucyl-tRNA(Ile) + AMP + diphosphate</text>
        <dbReference type="Rhea" id="RHEA:11060"/>
        <dbReference type="Rhea" id="RHEA-COMP:9666"/>
        <dbReference type="Rhea" id="RHEA-COMP:9695"/>
        <dbReference type="ChEBI" id="CHEBI:30616"/>
        <dbReference type="ChEBI" id="CHEBI:33019"/>
        <dbReference type="ChEBI" id="CHEBI:58045"/>
        <dbReference type="ChEBI" id="CHEBI:78442"/>
        <dbReference type="ChEBI" id="CHEBI:78528"/>
        <dbReference type="ChEBI" id="CHEBI:456215"/>
        <dbReference type="EC" id="6.1.1.5"/>
    </reaction>
</comment>
<feature type="short sequence motif" description="'KMSKS' region" evidence="10">
    <location>
        <begin position="589"/>
        <end position="593"/>
    </location>
</feature>
<dbReference type="InterPro" id="IPR002301">
    <property type="entry name" value="Ile-tRNA-ligase"/>
</dbReference>
<keyword evidence="5 10" id="KW-0862">Zinc</keyword>
<dbReference type="GO" id="GO:0008270">
    <property type="term" value="F:zinc ion binding"/>
    <property type="evidence" value="ECO:0007669"/>
    <property type="project" value="UniProtKB-UniRule"/>
</dbReference>
<protein>
    <recommendedName>
        <fullName evidence="10">Isoleucine--tRNA ligase</fullName>
        <ecNumber evidence="10">6.1.1.5</ecNumber>
    </recommendedName>
    <alternativeName>
        <fullName evidence="10">Isoleucyl-tRNA synthetase</fullName>
        <shortName evidence="10">IleRS</shortName>
    </alternativeName>
</protein>
<keyword evidence="8 10" id="KW-0030">Aminoacyl-tRNA synthetase</keyword>
<comment type="domain">
    <text evidence="10">IleRS has two distinct active sites: one for aminoacylation and one for editing. The misactivated valine is translocated from the active site to the editing site, which sterically excludes the correctly activated isoleucine. The single editing site contains two valyl binding pockets, one specific for each substrate (Val-AMP or Val-tRNA(Ile)).</text>
</comment>
<dbReference type="PANTHER" id="PTHR42780:SF1">
    <property type="entry name" value="ISOLEUCINE--TRNA LIGASE, CYTOPLASMIC"/>
    <property type="match status" value="1"/>
</dbReference>
<dbReference type="EMBL" id="CP002278">
    <property type="protein sequence ID" value="ADP77910.1"/>
    <property type="molecule type" value="Genomic_DNA"/>
</dbReference>
<dbReference type="InterPro" id="IPR009080">
    <property type="entry name" value="tRNAsynth_Ia_anticodon-bd"/>
</dbReference>
<dbReference type="InterPro" id="IPR009008">
    <property type="entry name" value="Val/Leu/Ile-tRNA-synth_edit"/>
</dbReference>
<comment type="subcellular location">
    <subcellularLocation>
        <location evidence="10">Cytoplasm</location>
    </subcellularLocation>
</comment>
<dbReference type="Pfam" id="PF19302">
    <property type="entry name" value="DUF5915"/>
    <property type="match status" value="1"/>
</dbReference>
<dbReference type="Pfam" id="PF08264">
    <property type="entry name" value="Anticodon_1"/>
    <property type="match status" value="1"/>
</dbReference>
<reference evidence="13 14" key="1">
    <citation type="journal article" date="2010" name="Stand. Genomic Sci.">
        <title>Complete genome sequence of Methanothermus fervidus type strain (V24S).</title>
        <authorList>
            <person name="Anderson I."/>
            <person name="Djao O.D."/>
            <person name="Misra M."/>
            <person name="Chertkov O."/>
            <person name="Nolan M."/>
            <person name="Lucas S."/>
            <person name="Lapidus A."/>
            <person name="Del Rio T.G."/>
            <person name="Tice H."/>
            <person name="Cheng J.F."/>
            <person name="Tapia R."/>
            <person name="Han C."/>
            <person name="Goodwin L."/>
            <person name="Pitluck S."/>
            <person name="Liolios K."/>
            <person name="Ivanova N."/>
            <person name="Mavromatis K."/>
            <person name="Mikhailova N."/>
            <person name="Pati A."/>
            <person name="Brambilla E."/>
            <person name="Chen A."/>
            <person name="Palaniappan K."/>
            <person name="Land M."/>
            <person name="Hauser L."/>
            <person name="Chang Y.J."/>
            <person name="Jeffries C.D."/>
            <person name="Sikorski J."/>
            <person name="Spring S."/>
            <person name="Rohde M."/>
            <person name="Eichinger K."/>
            <person name="Huber H."/>
            <person name="Wirth R."/>
            <person name="Goker M."/>
            <person name="Detter J.C."/>
            <person name="Woyke T."/>
            <person name="Bristow J."/>
            <person name="Eisen J.A."/>
            <person name="Markowitz V."/>
            <person name="Hugenholtz P."/>
            <person name="Klenk H.P."/>
            <person name="Kyrpides N.C."/>
        </authorList>
    </citation>
    <scope>NUCLEOTIDE SEQUENCE [LARGE SCALE GENOMIC DNA]</scope>
    <source>
        <strain evidence="14">ATCC 43054 / DSM 2088 / JCM 10308 / V24 S</strain>
    </source>
</reference>
<dbReference type="InterPro" id="IPR002300">
    <property type="entry name" value="aa-tRNA-synth_Ia"/>
</dbReference>
<dbReference type="Gene3D" id="1.10.730.10">
    <property type="entry name" value="Isoleucyl-tRNA Synthetase, Domain 1"/>
    <property type="match status" value="1"/>
</dbReference>
<keyword evidence="4 10" id="KW-0547">Nucleotide-binding</keyword>
<dbReference type="GO" id="GO:0005524">
    <property type="term" value="F:ATP binding"/>
    <property type="evidence" value="ECO:0007669"/>
    <property type="project" value="UniProtKB-UniRule"/>
</dbReference>
<evidence type="ECO:0000313" key="13">
    <source>
        <dbReference type="EMBL" id="ADP77910.1"/>
    </source>
</evidence>
<evidence type="ECO:0000256" key="1">
    <source>
        <dbReference type="ARBA" id="ARBA00022490"/>
    </source>
</evidence>
<evidence type="ECO:0000256" key="4">
    <source>
        <dbReference type="ARBA" id="ARBA00022741"/>
    </source>
</evidence>
<gene>
    <name evidence="10" type="primary">ileS</name>
    <name evidence="13" type="ordered locus">Mfer_1117</name>
</gene>
<dbReference type="PRINTS" id="PR00984">
    <property type="entry name" value="TRNASYNTHILE"/>
</dbReference>
<feature type="domain" description="Methionyl/Valyl/Leucyl/Isoleucyl-tRNA synthetase anticodon-binding" evidence="12">
    <location>
        <begin position="673"/>
        <end position="823"/>
    </location>
</feature>
<dbReference type="AlphaFoldDB" id="E3GWE5"/>
<dbReference type="KEGG" id="mfv:Mfer_1117"/>
<dbReference type="HOGENOM" id="CLU_001493_1_1_2"/>
<dbReference type="SUPFAM" id="SSF50677">
    <property type="entry name" value="ValRS/IleRS/LeuRS editing domain"/>
    <property type="match status" value="1"/>
</dbReference>
<dbReference type="Gene3D" id="3.40.50.620">
    <property type="entry name" value="HUPs"/>
    <property type="match status" value="2"/>
</dbReference>
<feature type="domain" description="Aminoacyl-tRNA synthetase class Ia" evidence="11">
    <location>
        <begin position="19"/>
        <end position="624"/>
    </location>
</feature>
<dbReference type="InterPro" id="IPR001412">
    <property type="entry name" value="aa-tRNA-synth_I_CS"/>
</dbReference>
<dbReference type="GO" id="GO:0000049">
    <property type="term" value="F:tRNA binding"/>
    <property type="evidence" value="ECO:0007669"/>
    <property type="project" value="InterPro"/>
</dbReference>
<dbReference type="InterPro" id="IPR023586">
    <property type="entry name" value="Ile-tRNA-ligase_type2"/>
</dbReference>
<proteinExistence type="inferred from homology"/>
<evidence type="ECO:0000256" key="2">
    <source>
        <dbReference type="ARBA" id="ARBA00022598"/>
    </source>
</evidence>
<dbReference type="InterPro" id="IPR033709">
    <property type="entry name" value="Anticodon_Ile_ABEc"/>
</dbReference>
<organism evidence="13 14">
    <name type="scientific">Methanothermus fervidus (strain ATCC 43054 / DSM 2088 / JCM 10308 / V24 S)</name>
    <dbReference type="NCBI Taxonomy" id="523846"/>
    <lineage>
        <taxon>Archaea</taxon>
        <taxon>Methanobacteriati</taxon>
        <taxon>Methanobacteriota</taxon>
        <taxon>Methanomada group</taxon>
        <taxon>Methanobacteria</taxon>
        <taxon>Methanobacteriales</taxon>
        <taxon>Methanothermaceae</taxon>
        <taxon>Methanothermus</taxon>
    </lineage>
</organism>
<keyword evidence="7 10" id="KW-0648">Protein biosynthesis</keyword>
<dbReference type="InterPro" id="IPR014729">
    <property type="entry name" value="Rossmann-like_a/b/a_fold"/>
</dbReference>
<comment type="cofactor">
    <cofactor evidence="10">
        <name>Zn(2+)</name>
        <dbReference type="ChEBI" id="CHEBI:29105"/>
    </cofactor>
</comment>
<keyword evidence="2 10" id="KW-0436">Ligase</keyword>
<dbReference type="InterPro" id="IPR013155">
    <property type="entry name" value="M/V/L/I-tRNA-synth_anticd-bd"/>
</dbReference>
<dbReference type="EC" id="6.1.1.5" evidence="10"/>
<dbReference type="GO" id="GO:0004822">
    <property type="term" value="F:isoleucine-tRNA ligase activity"/>
    <property type="evidence" value="ECO:0007669"/>
    <property type="project" value="UniProtKB-UniRule"/>
</dbReference>
<name>E3GWE5_METFV</name>
<keyword evidence="3 10" id="KW-0479">Metal-binding</keyword>
<keyword evidence="14" id="KW-1185">Reference proteome</keyword>
<evidence type="ECO:0000256" key="8">
    <source>
        <dbReference type="ARBA" id="ARBA00023146"/>
    </source>
</evidence>
<evidence type="ECO:0000256" key="3">
    <source>
        <dbReference type="ARBA" id="ARBA00022723"/>
    </source>
</evidence>
<dbReference type="HAMAP" id="MF_02003">
    <property type="entry name" value="Ile_tRNA_synth_type2"/>
    <property type="match status" value="1"/>
</dbReference>
<dbReference type="PANTHER" id="PTHR42780">
    <property type="entry name" value="SOLEUCYL-TRNA SYNTHETASE"/>
    <property type="match status" value="1"/>
</dbReference>
<dbReference type="CDD" id="cd07961">
    <property type="entry name" value="Anticodon_Ia_Ile_ABEc"/>
    <property type="match status" value="1"/>
</dbReference>
<dbReference type="OrthoDB" id="30823at2157"/>
<dbReference type="SUPFAM" id="SSF52374">
    <property type="entry name" value="Nucleotidylyl transferase"/>
    <property type="match status" value="1"/>
</dbReference>
<comment type="function">
    <text evidence="10">Catalyzes the attachment of isoleucine to tRNA(Ile). As IleRS can inadvertently accommodate and process structurally similar amino acids such as valine, to avoid such errors it has two additional distinct tRNA(Ile)-dependent editing activities. One activity is designated as 'pretransfer' editing and involves the hydrolysis of activated Val-AMP. The other activity is designated 'posttransfer' editing and involves deacylation of mischarged Val-tRNA(Ile).</text>
</comment>
<evidence type="ECO:0000256" key="6">
    <source>
        <dbReference type="ARBA" id="ARBA00022840"/>
    </source>
</evidence>
<dbReference type="PROSITE" id="PS00178">
    <property type="entry name" value="AA_TRNA_LIGASE_I"/>
    <property type="match status" value="1"/>
</dbReference>
<comment type="subunit">
    <text evidence="10">Monomer.</text>
</comment>
<keyword evidence="6 10" id="KW-0067">ATP-binding</keyword>
<dbReference type="GO" id="GO:0002161">
    <property type="term" value="F:aminoacyl-tRNA deacylase activity"/>
    <property type="evidence" value="ECO:0007669"/>
    <property type="project" value="InterPro"/>
</dbReference>
<dbReference type="CDD" id="cd00818">
    <property type="entry name" value="IleRS_core"/>
    <property type="match status" value="1"/>
</dbReference>
<evidence type="ECO:0000313" key="14">
    <source>
        <dbReference type="Proteomes" id="UP000002315"/>
    </source>
</evidence>
<evidence type="ECO:0000256" key="7">
    <source>
        <dbReference type="ARBA" id="ARBA00022917"/>
    </source>
</evidence>
<evidence type="ECO:0000256" key="10">
    <source>
        <dbReference type="HAMAP-Rule" id="MF_02003"/>
    </source>
</evidence>
<dbReference type="FunFam" id="3.40.50.620:FF:000286">
    <property type="entry name" value="Isoleucine--tRNA ligase"/>
    <property type="match status" value="1"/>
</dbReference>
<sequence length="1036" mass="122006">MAIKEAEKFYKPHEIEKKIQGFWEENDIYEKVKENRKNGPIYSFLDGPPYCSGRIHLGTAWNKIIKDTYLRFKSMQGFNVNRKPGWDAHGLPIEHKVEKKLGVKTKKEIEEEIGIANFVSECKKFAIENKNAMTKQFKKLGVWMDWDDPYITFDPNYIESCWWTIKKAHEKDLLKKDLRVISWCPRCETAIASAEIEYKETEDPSIYVKFPIEENKYILVWTTTPWTLPANLAVAVHPDFDYAYVKNGKDIYILAKDLVDKIFENYEVLKTVKGKELEGMKYKHPLEEEVPYQKNHEHKIVVSEHVTLSEGTGCVHIAPGHGPEDFEIGKKYNLEIFCPVDESGKFKKEAGKYKGKFVKEADKDIISDLKSKDLLFKEETIRHRYGFCWRCKTPIIYRATKQWFLTVTKIKDKMLEEIDKVVWIPEWAGMSRFKDWVKNAEDWTISRQRYWGTPLPIWICEKCNKITVVGSIQELKEKAIEKNFSGDFVHRPLIDKIFLKCECGGKMKRIPDVLDVWIDSGVAGWASINYPKEKKLFEKLFPYDFITEGHDQTRGWFYSQLGCGVIAHEKIPYKKVLMHGFTLDEQGRKMSKSLGNVVEPEEVIRKYGADVLRFYLLWANKPWEDLRFVWEEVKTVNKMFNILWNVYVFATTYMSLDNFNPHKCKEFELKKEDKWILSKVNSVAKKVSEYMENLLLHKASRIIYDFIVEDLSRWYVKLIRSRTWIEKDDPIKLGAYYALYNVLKQLITIMAPITPHITEEIYQNIVRGVDPAAPESVHMLDWEYSEELISQKLEEKMEIVRDIVEASIRARDKAQYKLRWPMKKLYVISNNEKVKEAISDLKDILLDQCNTKSITYDTKFPKAKTKIEVNYKTLGPKLRQDMPLLLNKLKEIDANELKERIEEDGFYEIEINGRTVKLEKEDLIFKEELPENIFSSKFKYGRVYIDVELTPEIEAEAMARELIRRIQSMRKDLDLHVEARIDVAVECSDRFRKLVQKHLDYIKEEVRAKQFNFGTGSGYKKSWEIDGEEVIIYIQK</sequence>